<dbReference type="PANTHER" id="PTHR36505:SF1">
    <property type="entry name" value="BLR1072 PROTEIN"/>
    <property type="match status" value="1"/>
</dbReference>
<dbReference type="InterPro" id="IPR014747">
    <property type="entry name" value="Bac_photo_RC_H_C"/>
</dbReference>
<accession>A0A2T5MEA9</accession>
<gene>
    <name evidence="2" type="ORF">CJD38_11460</name>
</gene>
<dbReference type="RefSeq" id="WP_107940506.1">
    <property type="nucleotide sequence ID" value="NZ_QANS01000004.1"/>
</dbReference>
<comment type="caution">
    <text evidence="2">The sequence shown here is derived from an EMBL/GenBank/DDBJ whole genome shotgun (WGS) entry which is preliminary data.</text>
</comment>
<dbReference type="InterPro" id="IPR027275">
    <property type="entry name" value="PRC-brl_dom"/>
</dbReference>
<sequence length="250" mass="28783">MLYRLDKLIGMSISATNGDVGKIKDVYFDDQYWAVRYLVVDTGGWLADRKVLISPFTIAHIDRDRRVVSLRLTKEQIENSPSIDTQMPVSRQHEVDLGEYYGYPEYWSGLMLWGSAPFPMIPVDDVVPSKVSAGNAVADGDPHLQSIKEVSGYHLQASDDSIGHLEDFLIEDDSWAVRYLVVDTRDWWPGKHVVIPPQWIKTLSWSEKTVSVDVTRDTVKSAPEYNSEIDFSRIYEESLYQHYERTRYWG</sequence>
<dbReference type="Proteomes" id="UP000244248">
    <property type="component" value="Unassembled WGS sequence"/>
</dbReference>
<dbReference type="GO" id="GO:0019684">
    <property type="term" value="P:photosynthesis, light reaction"/>
    <property type="evidence" value="ECO:0007669"/>
    <property type="project" value="InterPro"/>
</dbReference>
<dbReference type="EMBL" id="QANS01000004">
    <property type="protein sequence ID" value="PTU30921.1"/>
    <property type="molecule type" value="Genomic_DNA"/>
</dbReference>
<evidence type="ECO:0000313" key="2">
    <source>
        <dbReference type="EMBL" id="PTU30921.1"/>
    </source>
</evidence>
<evidence type="ECO:0000259" key="1">
    <source>
        <dbReference type="Pfam" id="PF05239"/>
    </source>
</evidence>
<dbReference type="AlphaFoldDB" id="A0A2T5MEA9"/>
<name>A0A2T5MEA9_9GAMM</name>
<dbReference type="Gene3D" id="3.90.50.10">
    <property type="entry name" value="Photosynthetic Reaction Center, subunit H, domain 2"/>
    <property type="match status" value="2"/>
</dbReference>
<dbReference type="PANTHER" id="PTHR36505">
    <property type="entry name" value="BLR1072 PROTEIN"/>
    <property type="match status" value="1"/>
</dbReference>
<evidence type="ECO:0000313" key="3">
    <source>
        <dbReference type="Proteomes" id="UP000244248"/>
    </source>
</evidence>
<dbReference type="Pfam" id="PF05239">
    <property type="entry name" value="PRC"/>
    <property type="match status" value="1"/>
</dbReference>
<dbReference type="SUPFAM" id="SSF50346">
    <property type="entry name" value="PRC-barrel domain"/>
    <property type="match status" value="2"/>
</dbReference>
<feature type="domain" description="PRC-barrel" evidence="1">
    <location>
        <begin position="3"/>
        <end position="75"/>
    </location>
</feature>
<dbReference type="GO" id="GO:0030077">
    <property type="term" value="C:plasma membrane light-harvesting complex"/>
    <property type="evidence" value="ECO:0007669"/>
    <property type="project" value="InterPro"/>
</dbReference>
<organism evidence="2 3">
    <name type="scientific">Stenotrophobium rhamnosiphilum</name>
    <dbReference type="NCBI Taxonomy" id="2029166"/>
    <lineage>
        <taxon>Bacteria</taxon>
        <taxon>Pseudomonadati</taxon>
        <taxon>Pseudomonadota</taxon>
        <taxon>Gammaproteobacteria</taxon>
        <taxon>Nevskiales</taxon>
        <taxon>Nevskiaceae</taxon>
        <taxon>Stenotrophobium</taxon>
    </lineage>
</organism>
<keyword evidence="3" id="KW-1185">Reference proteome</keyword>
<reference evidence="2 3" key="1">
    <citation type="submission" date="2018-04" db="EMBL/GenBank/DDBJ databases">
        <title>Novel species isolated from glacier.</title>
        <authorList>
            <person name="Liu Q."/>
            <person name="Xin Y.-H."/>
        </authorList>
    </citation>
    <scope>NUCLEOTIDE SEQUENCE [LARGE SCALE GENOMIC DNA]</scope>
    <source>
        <strain evidence="2 3">GT1R17</strain>
    </source>
</reference>
<dbReference type="InterPro" id="IPR011033">
    <property type="entry name" value="PRC_barrel-like_sf"/>
</dbReference>
<protein>
    <submittedName>
        <fullName evidence="2">Photosystem reaction center subunit H</fullName>
    </submittedName>
</protein>
<dbReference type="OrthoDB" id="9793882at2"/>
<proteinExistence type="predicted"/>